<evidence type="ECO:0000256" key="8">
    <source>
        <dbReference type="ARBA" id="ARBA00022989"/>
    </source>
</evidence>
<dbReference type="PROSITE" id="PS50088">
    <property type="entry name" value="ANK_REPEAT"/>
    <property type="match status" value="1"/>
</dbReference>
<keyword evidence="9" id="KW-0800">Toxin</keyword>
<evidence type="ECO:0000256" key="13">
    <source>
        <dbReference type="ARBA" id="ARBA00023298"/>
    </source>
</evidence>
<keyword evidence="6 19" id="KW-0812">Transmembrane</keyword>
<dbReference type="InterPro" id="IPR002110">
    <property type="entry name" value="Ankyrin_rpt"/>
</dbReference>
<feature type="region of interest" description="Disordered" evidence="18">
    <location>
        <begin position="915"/>
        <end position="945"/>
    </location>
</feature>
<feature type="transmembrane region" description="Helical" evidence="19">
    <location>
        <begin position="544"/>
        <end position="566"/>
    </location>
</feature>
<gene>
    <name evidence="21 23" type="primary">trpl</name>
    <name evidence="23" type="synonym">LOC106458384</name>
</gene>
<keyword evidence="9" id="KW-0528">Neurotoxin</keyword>
<dbReference type="GO" id="GO:0015279">
    <property type="term" value="F:store-operated calcium channel activity"/>
    <property type="evidence" value="ECO:0007669"/>
    <property type="project" value="TreeGrafter"/>
</dbReference>
<dbReference type="OrthoDB" id="2373987at2759"/>
<accession>A0A059XPN0</accession>
<keyword evidence="22" id="KW-1185">Reference proteome</keyword>
<dbReference type="PANTHER" id="PTHR10117">
    <property type="entry name" value="TRANSIENT RECEPTOR POTENTIAL CHANNEL"/>
    <property type="match status" value="1"/>
</dbReference>
<feature type="compositionally biased region" description="Low complexity" evidence="18">
    <location>
        <begin position="1242"/>
        <end position="1256"/>
    </location>
</feature>
<dbReference type="GO" id="GO:0034703">
    <property type="term" value="C:cation channel complex"/>
    <property type="evidence" value="ECO:0007669"/>
    <property type="project" value="TreeGrafter"/>
</dbReference>
<dbReference type="NCBIfam" id="TIGR00870">
    <property type="entry name" value="trp"/>
    <property type="match status" value="1"/>
</dbReference>
<dbReference type="SUPFAM" id="SSF48403">
    <property type="entry name" value="Ankyrin repeat"/>
    <property type="match status" value="1"/>
</dbReference>
<dbReference type="FunFam" id="1.25.40.20:FF:000221">
    <property type="entry name" value="Transient receptor potential-gamma protein"/>
    <property type="match status" value="1"/>
</dbReference>
<dbReference type="Proteomes" id="UP000694941">
    <property type="component" value="Unplaced"/>
</dbReference>
<keyword evidence="21" id="KW-0675">Receptor</keyword>
<dbReference type="Pfam" id="PF08344">
    <property type="entry name" value="TRP_2"/>
    <property type="match status" value="1"/>
</dbReference>
<evidence type="ECO:0000256" key="4">
    <source>
        <dbReference type="ARBA" id="ARBA00022483"/>
    </source>
</evidence>
<dbReference type="GO" id="GO:0051480">
    <property type="term" value="P:regulation of cytosolic calcium ion concentration"/>
    <property type="evidence" value="ECO:0007669"/>
    <property type="project" value="TreeGrafter"/>
</dbReference>
<evidence type="ECO:0000256" key="3">
    <source>
        <dbReference type="ARBA" id="ARBA00022475"/>
    </source>
</evidence>
<feature type="transmembrane region" description="Helical" evidence="19">
    <location>
        <begin position="606"/>
        <end position="624"/>
    </location>
</feature>
<keyword evidence="4" id="KW-0268">Exocytosis</keyword>
<feature type="repeat" description="ANK" evidence="17">
    <location>
        <begin position="140"/>
        <end position="172"/>
    </location>
</feature>
<keyword evidence="2" id="KW-0813">Transport</keyword>
<proteinExistence type="evidence at transcript level"/>
<keyword evidence="10 17" id="KW-0040">ANK repeat</keyword>
<keyword evidence="8 19" id="KW-1133">Transmembrane helix</keyword>
<comment type="subcellular location">
    <subcellularLocation>
        <location evidence="15">Cell projection</location>
        <location evidence="15">Rhabdomere membrane</location>
        <topology evidence="15">Multi-pass membrane protein</topology>
    </subcellularLocation>
    <subcellularLocation>
        <location evidence="1">Target cell membrane</location>
    </subcellularLocation>
</comment>
<dbReference type="InterPro" id="IPR036770">
    <property type="entry name" value="Ankyrin_rpt-contain_sf"/>
</dbReference>
<dbReference type="PROSITE" id="PS50297">
    <property type="entry name" value="ANK_REP_REGION"/>
    <property type="match status" value="1"/>
</dbReference>
<dbReference type="InterPro" id="IPR013555">
    <property type="entry name" value="TRP_dom"/>
</dbReference>
<comment type="similarity">
    <text evidence="16">Belongs to the transient receptor (TC 1.A.4) family. STrpC subfamily.</text>
</comment>
<dbReference type="SMART" id="SM00248">
    <property type="entry name" value="ANK"/>
    <property type="match status" value="3"/>
</dbReference>
<feature type="compositionally biased region" description="Polar residues" evidence="18">
    <location>
        <begin position="1027"/>
        <end position="1044"/>
    </location>
</feature>
<name>A0A059XPN0_LIMPO</name>
<feature type="transmembrane region" description="Helical" evidence="19">
    <location>
        <begin position="504"/>
        <end position="523"/>
    </location>
</feature>
<evidence type="ECO:0000256" key="5">
    <source>
        <dbReference type="ARBA" id="ARBA00022537"/>
    </source>
</evidence>
<evidence type="ECO:0000256" key="11">
    <source>
        <dbReference type="ARBA" id="ARBA00023065"/>
    </source>
</evidence>
<evidence type="ECO:0000313" key="22">
    <source>
        <dbReference type="Proteomes" id="UP000694941"/>
    </source>
</evidence>
<dbReference type="KEGG" id="lpol:106458384"/>
<dbReference type="Pfam" id="PF00023">
    <property type="entry name" value="Ank"/>
    <property type="match status" value="1"/>
</dbReference>
<dbReference type="GeneID" id="106458384"/>
<dbReference type="EMBL" id="KJ572529">
    <property type="protein sequence ID" value="AIA22828.1"/>
    <property type="molecule type" value="mRNA"/>
</dbReference>
<feature type="transmembrane region" description="Helical" evidence="19">
    <location>
        <begin position="361"/>
        <end position="382"/>
    </location>
</feature>
<evidence type="ECO:0000256" key="10">
    <source>
        <dbReference type="ARBA" id="ARBA00023043"/>
    </source>
</evidence>
<evidence type="ECO:0000313" key="23">
    <source>
        <dbReference type="RefSeq" id="NP_001301007.1"/>
    </source>
</evidence>
<dbReference type="GO" id="GO:0005886">
    <property type="term" value="C:plasma membrane"/>
    <property type="evidence" value="ECO:0007669"/>
    <property type="project" value="TreeGrafter"/>
</dbReference>
<dbReference type="GO" id="GO:0006887">
    <property type="term" value="P:exocytosis"/>
    <property type="evidence" value="ECO:0007669"/>
    <property type="project" value="UniProtKB-KW"/>
</dbReference>
<feature type="region of interest" description="Disordered" evidence="18">
    <location>
        <begin position="964"/>
        <end position="987"/>
    </location>
</feature>
<feature type="region of interest" description="Disordered" evidence="18">
    <location>
        <begin position="1191"/>
        <end position="1257"/>
    </location>
</feature>
<feature type="transmembrane region" description="Helical" evidence="19">
    <location>
        <begin position="631"/>
        <end position="656"/>
    </location>
</feature>
<organism evidence="21">
    <name type="scientific">Limulus polyphemus</name>
    <name type="common">Atlantic horseshoe crab</name>
    <dbReference type="NCBI Taxonomy" id="6850"/>
    <lineage>
        <taxon>Eukaryota</taxon>
        <taxon>Metazoa</taxon>
        <taxon>Ecdysozoa</taxon>
        <taxon>Arthropoda</taxon>
        <taxon>Chelicerata</taxon>
        <taxon>Merostomata</taxon>
        <taxon>Xiphosura</taxon>
        <taxon>Limulidae</taxon>
        <taxon>Limulus</taxon>
    </lineage>
</organism>
<keyword evidence="13" id="KW-1053">Target membrane</keyword>
<evidence type="ECO:0000256" key="1">
    <source>
        <dbReference type="ARBA" id="ARBA00004175"/>
    </source>
</evidence>
<dbReference type="InterPro" id="IPR002153">
    <property type="entry name" value="TRPC_channel"/>
</dbReference>
<keyword evidence="14" id="KW-0407">Ion channel</keyword>
<keyword evidence="11" id="KW-0406">Ion transport</keyword>
<feature type="region of interest" description="Disordered" evidence="18">
    <location>
        <begin position="822"/>
        <end position="847"/>
    </location>
</feature>
<dbReference type="Gene3D" id="1.25.40.20">
    <property type="entry name" value="Ankyrin repeat-containing domain"/>
    <property type="match status" value="1"/>
</dbReference>
<feature type="compositionally biased region" description="Polar residues" evidence="18">
    <location>
        <begin position="964"/>
        <end position="983"/>
    </location>
</feature>
<protein>
    <submittedName>
        <fullName evidence="21">Transient receptor potential ion channel subfamily C trpl-like protein</fullName>
    </submittedName>
    <submittedName>
        <fullName evidence="23">Transient-receptor-potential-like protein</fullName>
    </submittedName>
</protein>
<feature type="compositionally biased region" description="Low complexity" evidence="18">
    <location>
        <begin position="1065"/>
        <end position="1080"/>
    </location>
</feature>
<feature type="compositionally biased region" description="Basic and acidic residues" evidence="18">
    <location>
        <begin position="918"/>
        <end position="936"/>
    </location>
</feature>
<dbReference type="PRINTS" id="PR01097">
    <property type="entry name" value="TRNSRECEPTRP"/>
</dbReference>
<feature type="region of interest" description="Disordered" evidence="18">
    <location>
        <begin position="1025"/>
        <end position="1046"/>
    </location>
</feature>
<dbReference type="GO" id="GO:0044218">
    <property type="term" value="C:other organism cell membrane"/>
    <property type="evidence" value="ECO:0007669"/>
    <property type="project" value="UniProtKB-KW"/>
</dbReference>
<dbReference type="InterPro" id="IPR005821">
    <property type="entry name" value="Ion_trans_dom"/>
</dbReference>
<feature type="region of interest" description="Disordered" evidence="18">
    <location>
        <begin position="1061"/>
        <end position="1107"/>
    </location>
</feature>
<keyword evidence="5" id="KW-1052">Target cell membrane</keyword>
<dbReference type="SMART" id="SM01420">
    <property type="entry name" value="TRP_2"/>
    <property type="match status" value="1"/>
</dbReference>
<feature type="compositionally biased region" description="Polar residues" evidence="18">
    <location>
        <begin position="1093"/>
        <end position="1107"/>
    </location>
</feature>
<dbReference type="GO" id="GO:0070679">
    <property type="term" value="F:inositol 1,4,5 trisphosphate binding"/>
    <property type="evidence" value="ECO:0007669"/>
    <property type="project" value="TreeGrafter"/>
</dbReference>
<evidence type="ECO:0000259" key="20">
    <source>
        <dbReference type="SMART" id="SM01420"/>
    </source>
</evidence>
<reference evidence="21" key="1">
    <citation type="submission" date="2014-03" db="EMBL/GenBank/DDBJ databases">
        <title>Phylogenetic analysis of trpC ion channels and the immunolocalization of a trpl ortholog in Limulus ventral photoreceptors.</title>
        <authorList>
            <person name="Patel R."/>
            <person name="Motajo O."/>
            <person name="Agurcia V.U."/>
            <person name="Kim C."/>
            <person name="Sinyor B."/>
            <person name="Wanko N."/>
            <person name="Payne R."/>
        </authorList>
    </citation>
    <scope>NUCLEOTIDE SEQUENCE</scope>
    <source>
        <tissue evidence="21">Brain</tissue>
    </source>
</reference>
<feature type="transmembrane region" description="Helical" evidence="19">
    <location>
        <begin position="329"/>
        <end position="349"/>
    </location>
</feature>
<evidence type="ECO:0000256" key="12">
    <source>
        <dbReference type="ARBA" id="ARBA00023136"/>
    </source>
</evidence>
<keyword evidence="9" id="KW-0638">Presynaptic neurotoxin</keyword>
<keyword evidence="7" id="KW-0677">Repeat</keyword>
<evidence type="ECO:0000256" key="9">
    <source>
        <dbReference type="ARBA" id="ARBA00023028"/>
    </source>
</evidence>
<evidence type="ECO:0000313" key="21">
    <source>
        <dbReference type="EMBL" id="AIA22828.1"/>
    </source>
</evidence>
<evidence type="ECO:0000256" key="17">
    <source>
        <dbReference type="PROSITE-ProRule" id="PRU00023"/>
    </source>
</evidence>
<feature type="domain" description="Transient receptor ion channel" evidence="20">
    <location>
        <begin position="175"/>
        <end position="237"/>
    </location>
</feature>
<evidence type="ECO:0000256" key="15">
    <source>
        <dbReference type="ARBA" id="ARBA00043946"/>
    </source>
</evidence>
<keyword evidence="12 19" id="KW-0472">Membrane</keyword>
<evidence type="ECO:0000256" key="14">
    <source>
        <dbReference type="ARBA" id="ARBA00023303"/>
    </source>
</evidence>
<dbReference type="GO" id="GO:0044231">
    <property type="term" value="C:host cell presynaptic membrane"/>
    <property type="evidence" value="ECO:0007669"/>
    <property type="project" value="UniProtKB-KW"/>
</dbReference>
<dbReference type="Pfam" id="PF12796">
    <property type="entry name" value="Ank_2"/>
    <property type="match status" value="1"/>
</dbReference>
<evidence type="ECO:0000256" key="7">
    <source>
        <dbReference type="ARBA" id="ARBA00022737"/>
    </source>
</evidence>
<dbReference type="RefSeq" id="NP_001301007.1">
    <property type="nucleotide sequence ID" value="NM_001314078.1"/>
</dbReference>
<evidence type="ECO:0000256" key="19">
    <source>
        <dbReference type="SAM" id="Phobius"/>
    </source>
</evidence>
<evidence type="ECO:0000256" key="2">
    <source>
        <dbReference type="ARBA" id="ARBA00022448"/>
    </source>
</evidence>
<feature type="region of interest" description="Disordered" evidence="18">
    <location>
        <begin position="1"/>
        <end position="21"/>
    </location>
</feature>
<dbReference type="Pfam" id="PF00520">
    <property type="entry name" value="Ion_trans"/>
    <property type="match status" value="1"/>
</dbReference>
<dbReference type="PANTHER" id="PTHR10117:SF47">
    <property type="entry name" value="TRANSIENT-RECEPTOR-POTENTIAL-LIKE PROTEIN"/>
    <property type="match status" value="1"/>
</dbReference>
<sequence>MDDGNKFSELVGGISNTHPSQRKLPPLEKRYLLAVERGDLATVRRILERDKEVNSSSLDANCIDPLGRSAMLMAIDNENLDMLELLVIEGVQTNDALLHAINVEYVEAVELLLEYEEFIHKEGEPYSWERVSQDTATFTPEITPLILAAHKDNYEILKLLLDRGATLPIPHDMRCGCGECVAAARDDCLRHSRSRINAYRALSSPSLVCLSSVDPILTSFELSYELNRLSYIENEFKEDYQSLKRCCQNFSTSLLDHVRTSNELEIVLNHDPTKPPYEHGEQMSLARVEMAVNYKQKKFVAHPNVQQLLSSLWYEGLPGFRRKSVIQQLWKIINIGVLTPFYAMMYMLMPSSETAKLMRKPFVKFIIHSFSYLFFLFLLILASQRIETVIVQLFGTEEMKAELRYSLGRQKGQPPTVTEWFIVIYIIAHIWQETKELWSSGIVKYFQNMWNIIDFIRNSLYAITVGMRALAYIQAQAEISADSSAAFVPREEWPMFDPMLVADGFFAAANIFAALKLIHIFSINPHLGPLQISLGRMVIDIMKFFFIYTLVLFAFACGMNQLLWYYSELEMEQCYSLPGGEPNWGKQRDACIAWRRFSNLFESAQSLFWASFGLIDLGIFELNGIKGYTRFWALLMFGCYSVINVVVLLNLLIAMMNHSYQIISERSDTEWKFARSKLILNFFEEGNTLPPPFNIIPSLKHVMRLFGKHQPRRDMSIRKKETKERERESRYQSVMKNLVWRYVTAQQRNAENQSVTEDDINELRQDVSSFRFQLMDSLSESGVIKPEIKVEKSEATCKKIKVRERRLLKDFNIGLVEGCSGEAPPDIKTSENKLSLKSGNHHPSSKWREMITDAKRSQIGSSRSLDSTGRTDSLRKSLEKEIDLHTIAPVNDTIRKEGILWRSVFEENLFKDTNNIKLKPEPNSELKQSRLEDKSDSSSVNEINQLEPEKETKCYLYNNYSSKRNISKDNQGNQNVSQSVSDQENNEKITVVPETQVKNCLNHQMFPLLGNIDDETRSGYFYRTLPQKPSQCGQTISNNTSRTLPPSKKLTAIQTIMPPNLIDNTISSSQSQTSTLTESSNPATEQLHDNKGDIQNSKLSTSGQDESLPQVLEAGEDLNKMTSKVINVNKTIMVDGGIDNAAFENSLHKVTEDTIRPTETLEQNMTNVSRCHYPIIAPNVMADPIHTVEMPQDSDSTVVEVPPSPRSGQKVDCENRIRLPPPPPPPISGKKLPLGDYQQADSSSSSGNSTASSPDSGRQLLIPISQHVPDVATIKRHHHMGWM</sequence>
<keyword evidence="3" id="KW-1003">Cell membrane</keyword>
<reference evidence="23" key="2">
    <citation type="submission" date="2025-05" db="UniProtKB">
        <authorList>
            <consortium name="RefSeq"/>
        </authorList>
    </citation>
    <scope>IDENTIFICATION</scope>
</reference>
<evidence type="ECO:0000256" key="18">
    <source>
        <dbReference type="SAM" id="MobiDB-lite"/>
    </source>
</evidence>
<evidence type="ECO:0000256" key="16">
    <source>
        <dbReference type="ARBA" id="ARBA00060916"/>
    </source>
</evidence>
<evidence type="ECO:0000256" key="6">
    <source>
        <dbReference type="ARBA" id="ARBA00022692"/>
    </source>
</evidence>